<dbReference type="PATRIC" id="fig|1265820.5.peg.2517"/>
<comment type="caution">
    <text evidence="2">The sequence shown here is derived from an EMBL/GenBank/DDBJ whole genome shotgun (WGS) entry which is preliminary data.</text>
</comment>
<name>W7C693_9LIST</name>
<proteinExistence type="predicted"/>
<dbReference type="STRING" id="1265820.PCORN_12742"/>
<reference evidence="2 3" key="1">
    <citation type="journal article" date="2014" name="Int. J. Syst. Evol. Microbiol.">
        <title>Listeria floridensis sp. nov., Listeria aquatica sp. nov., Listeria cornellensis sp. nov., Listeria riparia sp. nov. and Listeria grandensis sp. nov., from agricultural and natural environments.</title>
        <authorList>
            <person name="den Bakker H.C."/>
            <person name="Warchocki S."/>
            <person name="Wright E.M."/>
            <person name="Allred A.F."/>
            <person name="Ahlstrom C."/>
            <person name="Manuel C.S."/>
            <person name="Stasiewicz M.J."/>
            <person name="Burrell A."/>
            <person name="Roof S."/>
            <person name="Strawn L."/>
            <person name="Fortes E.D."/>
            <person name="Nightingale K.K."/>
            <person name="Kephart D."/>
            <person name="Wiedmann M."/>
        </authorList>
    </citation>
    <scope>NUCLEOTIDE SEQUENCE [LARGE SCALE GENOMIC DNA]</scope>
    <source>
        <strain evidence="3">FSL F6-969</strain>
    </source>
</reference>
<dbReference type="Proteomes" id="UP000019254">
    <property type="component" value="Unassembled WGS sequence"/>
</dbReference>
<organism evidence="2 3">
    <name type="scientific">Listeria cornellensis FSL F6-0969</name>
    <dbReference type="NCBI Taxonomy" id="1265820"/>
    <lineage>
        <taxon>Bacteria</taxon>
        <taxon>Bacillati</taxon>
        <taxon>Bacillota</taxon>
        <taxon>Bacilli</taxon>
        <taxon>Bacillales</taxon>
        <taxon>Listeriaceae</taxon>
        <taxon>Listeria</taxon>
    </lineage>
</organism>
<sequence length="225" mass="24871">MKKILVSFMVSILVFSGISMNLVKADENNLVSEQQENGLTPEQQKEYEDLGIELMSDEDYQKALAESQKEMEFYDKLIEDGAIEPEQIGATEIDEAVMQLENSRPLLRTLATGNGGTSRLEWRKTGGEWWVKITTSVAFDFVGTVALYMSGKKLDSKPVRGAGFGGTNAHGYAMFAKPKSVKAGNWVTITLFGAAWGVKGNLRISKYTIKNKYLMSGGPWGKSSY</sequence>
<dbReference type="RefSeq" id="WP_036080377.1">
    <property type="nucleotide sequence ID" value="NZ_AODE01000023.1"/>
</dbReference>
<protein>
    <submittedName>
        <fullName evidence="2">Uncharacterized protein</fullName>
    </submittedName>
</protein>
<feature type="chain" id="PRO_5004889879" evidence="1">
    <location>
        <begin position="26"/>
        <end position="225"/>
    </location>
</feature>
<evidence type="ECO:0000313" key="3">
    <source>
        <dbReference type="Proteomes" id="UP000019254"/>
    </source>
</evidence>
<evidence type="ECO:0000313" key="2">
    <source>
        <dbReference type="EMBL" id="EUJ28173.1"/>
    </source>
</evidence>
<keyword evidence="3" id="KW-1185">Reference proteome</keyword>
<feature type="signal peptide" evidence="1">
    <location>
        <begin position="1"/>
        <end position="25"/>
    </location>
</feature>
<gene>
    <name evidence="2" type="ORF">PCORN_12742</name>
</gene>
<dbReference type="EMBL" id="AODE01000023">
    <property type="protein sequence ID" value="EUJ28173.1"/>
    <property type="molecule type" value="Genomic_DNA"/>
</dbReference>
<keyword evidence="1" id="KW-0732">Signal</keyword>
<accession>W7C693</accession>
<evidence type="ECO:0000256" key="1">
    <source>
        <dbReference type="SAM" id="SignalP"/>
    </source>
</evidence>
<dbReference type="AlphaFoldDB" id="W7C693"/>